<evidence type="ECO:0000256" key="3">
    <source>
        <dbReference type="ARBA" id="ARBA00023029"/>
    </source>
</evidence>
<protein>
    <submittedName>
        <fullName evidence="10">DNA gyrase/topoisomerase IV subunit A</fullName>
    </submittedName>
</protein>
<evidence type="ECO:0000256" key="2">
    <source>
        <dbReference type="ARBA" id="ARBA00008263"/>
    </source>
</evidence>
<feature type="coiled-coil region" evidence="7">
    <location>
        <begin position="343"/>
        <end position="370"/>
    </location>
</feature>
<evidence type="ECO:0000313" key="10">
    <source>
        <dbReference type="EMBL" id="HIT97587.1"/>
    </source>
</evidence>
<feature type="active site" description="O-(5'-phospho-DNA)-tyrosine intermediate" evidence="6">
    <location>
        <position position="129"/>
    </location>
</feature>
<keyword evidence="3 6" id="KW-0799">Topoisomerase</keyword>
<comment type="similarity">
    <text evidence="2">Belongs to the type II topoisomerase GyrA/ParC subunit family.</text>
</comment>
<dbReference type="InterPro" id="IPR013757">
    <property type="entry name" value="Topo_IIA_A_a_sf"/>
</dbReference>
<dbReference type="Proteomes" id="UP000824161">
    <property type="component" value="Unassembled WGS sequence"/>
</dbReference>
<feature type="coiled-coil region" evidence="7">
    <location>
        <begin position="430"/>
        <end position="457"/>
    </location>
</feature>
<dbReference type="Pfam" id="PF00521">
    <property type="entry name" value="DNA_topoisoIV"/>
    <property type="match status" value="1"/>
</dbReference>
<keyword evidence="7" id="KW-0175">Coiled coil</keyword>
<dbReference type="GO" id="GO:0003918">
    <property type="term" value="F:DNA topoisomerase type II (double strand cut, ATP-hydrolyzing) activity"/>
    <property type="evidence" value="ECO:0007669"/>
    <property type="project" value="UniProtKB-EC"/>
</dbReference>
<evidence type="ECO:0000256" key="5">
    <source>
        <dbReference type="ARBA" id="ARBA00023235"/>
    </source>
</evidence>
<sequence length="907" mass="102360">MNENEQENTATPTGESAPRDSERLVKVDGMFENWFLDYASYVILERAVPEINDGFKPVQRRIIHSMREMEDGRYNKVANIVGNTMKYHPHGDASIKDALVQLGQKELLIDTQGNWGNILTGDSAAAGRYIEARLSKFALETVFNPKITKWQTSYDGRNQEPIFFPMKFPLLLAQGVEGIAVGLSTKILPHNFCELIDASIAVLEDRPFDLYPDFPTGGIADVSGYNDGKRGGRVRVRARIRQADRSTLVVDEIPYGTTTSSLIDSILKANEKGKIKIKSIDDNTAEKVEILIRLAPGISPDKTIDALYAFTDCEVSVSPICCVIREDKPAFLGVSDVLRYSTERTLEMLRQELQVQLDELRGQWQAASLEKLFIEQRIYKLFDNLTYEQAIELTREKLKPFEPRLLAPITDEDLQRLLEIRMRRITRHDAERADRLIADLEAQIARVTDQLAHMVRTAVEYFRNLKKKYGQNRQRRTELRTFDNIEAAKVAIQNTKLYVDRAGGFVGYGLKKGEGEYVCDCSDIDDMIVFLKDGTFTVQKIQPKSFVGKDIVYAGVWKKKDKRTIYNLIYRDGASGWSYMKRFAVTAVTRDKVYAQGKKGSQILYLSVNPNGEAEKVNVFLRSQAKLRKTKFEIDFADLAVKGQLVKGNLVTKYPVRRVELAEKGVSTLSAREIWLDEAVMRLNDEGRGRSLGKFHGDDRILEITRGGEVRLLSYDLATHFEPDSPVIEKWNPRHPVSMVYYDGEKKKYYVKRFLIDRSQKPETVISQAKGSHLAFVSTDVLPVISVSFAREKGVPPRENLRVELAEFIAVKGIRAQGNQLSPDKVKAITPLPSLPYQEPEEDEEEEADELDDRLEETADDLQDGQVSSPEELSPADLPESDGEGSGAPLPEDASEQVGDGGQTSLF</sequence>
<organism evidence="10 11">
    <name type="scientific">Candidatus Merdimorpha stercoravium</name>
    <dbReference type="NCBI Taxonomy" id="2840863"/>
    <lineage>
        <taxon>Bacteria</taxon>
        <taxon>Pseudomonadati</taxon>
        <taxon>Bacteroidota</taxon>
        <taxon>Flavobacteriia</taxon>
        <taxon>Flavobacteriales</taxon>
        <taxon>Candidatus Merdimorpha</taxon>
    </lineage>
</organism>
<evidence type="ECO:0000256" key="4">
    <source>
        <dbReference type="ARBA" id="ARBA00023125"/>
    </source>
</evidence>
<dbReference type="GO" id="GO:0006265">
    <property type="term" value="P:DNA topological change"/>
    <property type="evidence" value="ECO:0007669"/>
    <property type="project" value="UniProtKB-UniRule"/>
</dbReference>
<dbReference type="SUPFAM" id="SSF56719">
    <property type="entry name" value="Type II DNA topoisomerase"/>
    <property type="match status" value="1"/>
</dbReference>
<dbReference type="PROSITE" id="PS52040">
    <property type="entry name" value="TOPO_IIA"/>
    <property type="match status" value="1"/>
</dbReference>
<evidence type="ECO:0000256" key="8">
    <source>
        <dbReference type="SAM" id="MobiDB-lite"/>
    </source>
</evidence>
<feature type="region of interest" description="Disordered" evidence="8">
    <location>
        <begin position="825"/>
        <end position="907"/>
    </location>
</feature>
<dbReference type="InterPro" id="IPR002205">
    <property type="entry name" value="Topo_IIA_dom_A"/>
</dbReference>
<evidence type="ECO:0000256" key="6">
    <source>
        <dbReference type="PROSITE-ProRule" id="PRU01384"/>
    </source>
</evidence>
<dbReference type="GO" id="GO:0005524">
    <property type="term" value="F:ATP binding"/>
    <property type="evidence" value="ECO:0007669"/>
    <property type="project" value="InterPro"/>
</dbReference>
<dbReference type="InterPro" id="IPR050220">
    <property type="entry name" value="Type_II_DNA_Topoisomerases"/>
</dbReference>
<evidence type="ECO:0000313" key="11">
    <source>
        <dbReference type="Proteomes" id="UP000824161"/>
    </source>
</evidence>
<dbReference type="SMART" id="SM00434">
    <property type="entry name" value="TOP4c"/>
    <property type="match status" value="1"/>
</dbReference>
<comment type="catalytic activity">
    <reaction evidence="1 6">
        <text>ATP-dependent breakage, passage and rejoining of double-stranded DNA.</text>
        <dbReference type="EC" id="5.6.2.2"/>
    </reaction>
</comment>
<dbReference type="InterPro" id="IPR013758">
    <property type="entry name" value="Topo_IIA_A/C_ab"/>
</dbReference>
<dbReference type="GO" id="GO:0009330">
    <property type="term" value="C:DNA topoisomerase type II (double strand cut, ATP-hydrolyzing) complex"/>
    <property type="evidence" value="ECO:0007669"/>
    <property type="project" value="TreeGrafter"/>
</dbReference>
<name>A0A9D1HAX3_9FLAO</name>
<gene>
    <name evidence="10" type="ORF">IAC44_01980</name>
</gene>
<dbReference type="PANTHER" id="PTHR43493:SF5">
    <property type="entry name" value="DNA GYRASE SUBUNIT A, CHLOROPLASTIC_MITOCHONDRIAL"/>
    <property type="match status" value="1"/>
</dbReference>
<dbReference type="EMBL" id="DVLY01000046">
    <property type="protein sequence ID" value="HIT97587.1"/>
    <property type="molecule type" value="Genomic_DNA"/>
</dbReference>
<reference evidence="10" key="2">
    <citation type="journal article" date="2021" name="PeerJ">
        <title>Extensive microbial diversity within the chicken gut microbiome revealed by metagenomics and culture.</title>
        <authorList>
            <person name="Gilroy R."/>
            <person name="Ravi A."/>
            <person name="Getino M."/>
            <person name="Pursley I."/>
            <person name="Horton D.L."/>
            <person name="Alikhan N.F."/>
            <person name="Baker D."/>
            <person name="Gharbi K."/>
            <person name="Hall N."/>
            <person name="Watson M."/>
            <person name="Adriaenssens E.M."/>
            <person name="Foster-Nyarko E."/>
            <person name="Jarju S."/>
            <person name="Secka A."/>
            <person name="Antonio M."/>
            <person name="Oren A."/>
            <person name="Chaudhuri R.R."/>
            <person name="La Ragione R."/>
            <person name="Hildebrand F."/>
            <person name="Pallen M.J."/>
        </authorList>
    </citation>
    <scope>NUCLEOTIDE SEQUENCE</scope>
    <source>
        <strain evidence="10">1383</strain>
    </source>
</reference>
<dbReference type="GO" id="GO:0003677">
    <property type="term" value="F:DNA binding"/>
    <property type="evidence" value="ECO:0007669"/>
    <property type="project" value="UniProtKB-UniRule"/>
</dbReference>
<keyword evidence="5 6" id="KW-0413">Isomerase</keyword>
<feature type="region of interest" description="Disordered" evidence="8">
    <location>
        <begin position="1"/>
        <end position="21"/>
    </location>
</feature>
<comment type="caution">
    <text evidence="10">The sequence shown here is derived from an EMBL/GenBank/DDBJ whole genome shotgun (WGS) entry which is preliminary data.</text>
</comment>
<accession>A0A9D1HAX3</accession>
<dbReference type="PANTHER" id="PTHR43493">
    <property type="entry name" value="DNA GYRASE/TOPOISOMERASE SUBUNIT A"/>
    <property type="match status" value="1"/>
</dbReference>
<evidence type="ECO:0000259" key="9">
    <source>
        <dbReference type="PROSITE" id="PS52040"/>
    </source>
</evidence>
<keyword evidence="4 6" id="KW-0238">DNA-binding</keyword>
<dbReference type="Gene3D" id="1.10.268.10">
    <property type="entry name" value="Topoisomerase, domain 3"/>
    <property type="match status" value="1"/>
</dbReference>
<evidence type="ECO:0000256" key="1">
    <source>
        <dbReference type="ARBA" id="ARBA00000185"/>
    </source>
</evidence>
<dbReference type="Gene3D" id="3.90.199.10">
    <property type="entry name" value="Topoisomerase II, domain 5"/>
    <property type="match status" value="1"/>
</dbReference>
<dbReference type="NCBIfam" id="NF007209">
    <property type="entry name" value="PRK09631.1"/>
    <property type="match status" value="1"/>
</dbReference>
<dbReference type="GO" id="GO:0005737">
    <property type="term" value="C:cytoplasm"/>
    <property type="evidence" value="ECO:0007669"/>
    <property type="project" value="TreeGrafter"/>
</dbReference>
<dbReference type="Gene3D" id="3.30.1360.40">
    <property type="match status" value="1"/>
</dbReference>
<dbReference type="NCBIfam" id="NF009397">
    <property type="entry name" value="PRK12758.1"/>
    <property type="match status" value="1"/>
</dbReference>
<reference evidence="10" key="1">
    <citation type="submission" date="2020-10" db="EMBL/GenBank/DDBJ databases">
        <authorList>
            <person name="Gilroy R."/>
        </authorList>
    </citation>
    <scope>NUCLEOTIDE SEQUENCE</scope>
    <source>
        <strain evidence="10">1383</strain>
    </source>
</reference>
<proteinExistence type="inferred from homology"/>
<feature type="domain" description="Topo IIA-type catalytic" evidence="9">
    <location>
        <begin position="48"/>
        <end position="490"/>
    </location>
</feature>
<evidence type="ECO:0000256" key="7">
    <source>
        <dbReference type="SAM" id="Coils"/>
    </source>
</evidence>
<dbReference type="AlphaFoldDB" id="A0A9D1HAX3"/>
<feature type="compositionally biased region" description="Acidic residues" evidence="8">
    <location>
        <begin position="839"/>
        <end position="863"/>
    </location>
</feature>
<dbReference type="InterPro" id="IPR013760">
    <property type="entry name" value="Topo_IIA-like_dom_sf"/>
</dbReference>